<dbReference type="EMBL" id="MGES01000049">
    <property type="protein sequence ID" value="OGL88392.1"/>
    <property type="molecule type" value="Genomic_DNA"/>
</dbReference>
<feature type="transmembrane region" description="Helical" evidence="1">
    <location>
        <begin position="101"/>
        <end position="122"/>
    </location>
</feature>
<gene>
    <name evidence="2" type="ORF">A3H75_01785</name>
</gene>
<dbReference type="AlphaFoldDB" id="A0A1F7VCW8"/>
<organism evidence="2 3">
    <name type="scientific">Candidatus Uhrbacteria bacterium RIFCSPLOWO2_02_FULL_51_9</name>
    <dbReference type="NCBI Taxonomy" id="1802410"/>
    <lineage>
        <taxon>Bacteria</taxon>
        <taxon>Candidatus Uhriibacteriota</taxon>
    </lineage>
</organism>
<proteinExistence type="predicted"/>
<protein>
    <submittedName>
        <fullName evidence="2">Uncharacterized protein</fullName>
    </submittedName>
</protein>
<reference evidence="2 3" key="1">
    <citation type="journal article" date="2016" name="Nat. Commun.">
        <title>Thousands of microbial genomes shed light on interconnected biogeochemical processes in an aquifer system.</title>
        <authorList>
            <person name="Anantharaman K."/>
            <person name="Brown C.T."/>
            <person name="Hug L.A."/>
            <person name="Sharon I."/>
            <person name="Castelle C.J."/>
            <person name="Probst A.J."/>
            <person name="Thomas B.C."/>
            <person name="Singh A."/>
            <person name="Wilkins M.J."/>
            <person name="Karaoz U."/>
            <person name="Brodie E.L."/>
            <person name="Williams K.H."/>
            <person name="Hubbard S.S."/>
            <person name="Banfield J.F."/>
        </authorList>
    </citation>
    <scope>NUCLEOTIDE SEQUENCE [LARGE SCALE GENOMIC DNA]</scope>
</reference>
<evidence type="ECO:0000313" key="3">
    <source>
        <dbReference type="Proteomes" id="UP000176678"/>
    </source>
</evidence>
<evidence type="ECO:0000256" key="1">
    <source>
        <dbReference type="SAM" id="Phobius"/>
    </source>
</evidence>
<keyword evidence="1" id="KW-0812">Transmembrane</keyword>
<accession>A0A1F7VCW8</accession>
<evidence type="ECO:0000313" key="2">
    <source>
        <dbReference type="EMBL" id="OGL88392.1"/>
    </source>
</evidence>
<sequence length="128" mass="14692">MSLRLYLIAMSLGTLLCITAWVQIIRTSDPHTAPWFIFFFFYATLFLALVGGFSLGGFVSSIWRKREAMILFRHVRKTFRQGVLFALLVTSALYLKSHAWLTWWSTIILILALVLVESIILTKTKPAH</sequence>
<keyword evidence="1" id="KW-0472">Membrane</keyword>
<keyword evidence="1" id="KW-1133">Transmembrane helix</keyword>
<dbReference type="STRING" id="1802410.A3H75_01785"/>
<name>A0A1F7VCW8_9BACT</name>
<feature type="transmembrane region" description="Helical" evidence="1">
    <location>
        <begin position="5"/>
        <end position="24"/>
    </location>
</feature>
<dbReference type="Proteomes" id="UP000176678">
    <property type="component" value="Unassembled WGS sequence"/>
</dbReference>
<feature type="transmembrane region" description="Helical" evidence="1">
    <location>
        <begin position="36"/>
        <end position="58"/>
    </location>
</feature>
<comment type="caution">
    <text evidence="2">The sequence shown here is derived from an EMBL/GenBank/DDBJ whole genome shotgun (WGS) entry which is preliminary data.</text>
</comment>
<feature type="transmembrane region" description="Helical" evidence="1">
    <location>
        <begin position="78"/>
        <end position="95"/>
    </location>
</feature>